<sequence length="182" mass="20831">MKSLAEQWFNGVYGQPAPELKHSILVATPPVQAPLSLTTGCVSGIEPRIPECEHEFQEGRMLLSNPPQKRCTKCHKLFPYDWKKPEPVYYQRGTSMIDQLQRRIQSAVHDYTYANYSQRYSSSDYTGEINEAEIRLTELVSLANDAGVADKISRNVSGYLNINVDLNRRFKLQNKVEGEKYE</sequence>
<reference evidence="1 2" key="1">
    <citation type="journal article" date="2010" name="Virol. J.">
        <title>Genomes of the T4-related bacteriophages as windows on microbial genome evolution.</title>
        <authorList>
            <person name="Petrov V.M."/>
            <person name="Ratnayaka S."/>
            <person name="Nolan J.M."/>
            <person name="Miller E.S."/>
            <person name="Karam J.D."/>
        </authorList>
    </citation>
    <scope>NUCLEOTIDE SEQUENCE [LARGE SCALE GENOMIC DNA]</scope>
</reference>
<name>E5E469_9CAUD</name>
<dbReference type="KEGG" id="vg:9925979"/>
<dbReference type="RefSeq" id="YP_004009705.1">
    <property type="nucleotide sequence ID" value="NC_014661.1"/>
</dbReference>
<proteinExistence type="predicted"/>
<gene>
    <name evidence="1" type="ORF">Acj61p088</name>
</gene>
<keyword evidence="2" id="KW-1185">Reference proteome</keyword>
<evidence type="ECO:0000313" key="1">
    <source>
        <dbReference type="EMBL" id="ADG36053.1"/>
    </source>
</evidence>
<dbReference type="Proteomes" id="UP000008730">
    <property type="component" value="Segment"/>
</dbReference>
<dbReference type="EMBL" id="GU911519">
    <property type="protein sequence ID" value="ADG36053.1"/>
    <property type="molecule type" value="Genomic_DNA"/>
</dbReference>
<evidence type="ECO:0000313" key="2">
    <source>
        <dbReference type="Proteomes" id="UP000008730"/>
    </source>
</evidence>
<protein>
    <submittedName>
        <fullName evidence="1">Uncharacterized protein</fullName>
    </submittedName>
</protein>
<accession>E5E469</accession>
<organism evidence="1 2">
    <name type="scientific">Acinetobacter phage Acj61</name>
    <dbReference type="NCBI Taxonomy" id="760732"/>
    <lineage>
        <taxon>Viruses</taxon>
        <taxon>Duplodnaviria</taxon>
        <taxon>Heunggongvirae</taxon>
        <taxon>Uroviricota</taxon>
        <taxon>Caudoviricetes</taxon>
        <taxon>Pantevenvirales</taxon>
        <taxon>Straboviridae</taxon>
        <taxon>Twarogvirinae</taxon>
        <taxon>Lasallevirus</taxon>
        <taxon>Lasallevirus Acj61</taxon>
        <taxon>Acinetobacter virus Acj61</taxon>
    </lineage>
</organism>
<dbReference type="GeneID" id="9925979"/>